<dbReference type="PROSITE" id="PS50850">
    <property type="entry name" value="MFS"/>
    <property type="match status" value="1"/>
</dbReference>
<dbReference type="PANTHER" id="PTHR48021">
    <property type="match status" value="1"/>
</dbReference>
<dbReference type="Pfam" id="PF00083">
    <property type="entry name" value="Sugar_tr"/>
    <property type="match status" value="1"/>
</dbReference>
<dbReference type="GO" id="GO:0005886">
    <property type="term" value="C:plasma membrane"/>
    <property type="evidence" value="ECO:0007669"/>
    <property type="project" value="UniProtKB-SubCell"/>
</dbReference>
<dbReference type="EMBL" id="JBEHCU010013247">
    <property type="protein sequence ID" value="KAL1374572.1"/>
    <property type="molecule type" value="Genomic_DNA"/>
</dbReference>
<dbReference type="AlphaFoldDB" id="A0ABD1CDW1"/>
<keyword evidence="16" id="KW-1185">Reference proteome</keyword>
<name>A0ABD1CDW1_CULPP</name>
<dbReference type="InterPro" id="IPR050549">
    <property type="entry name" value="MFS_Trehalose_Transporter"/>
</dbReference>
<comment type="similarity">
    <text evidence="9">Belongs to the major facilitator superfamily. Sugar transporter (TC 2.A.1.1) family. Trehalose transporter subfamily.</text>
</comment>
<evidence type="ECO:0000256" key="5">
    <source>
        <dbReference type="ARBA" id="ARBA00022692"/>
    </source>
</evidence>
<proteinExistence type="inferred from homology"/>
<dbReference type="SUPFAM" id="SSF103473">
    <property type="entry name" value="MFS general substrate transporter"/>
    <property type="match status" value="1"/>
</dbReference>
<comment type="caution">
    <text evidence="15">The sequence shown here is derived from an EMBL/GenBank/DDBJ whole genome shotgun (WGS) entry which is preliminary data.</text>
</comment>
<evidence type="ECO:0000256" key="9">
    <source>
        <dbReference type="ARBA" id="ARBA00024348"/>
    </source>
</evidence>
<evidence type="ECO:0000256" key="7">
    <source>
        <dbReference type="ARBA" id="ARBA00023136"/>
    </source>
</evidence>
<feature type="transmembrane region" description="Helical" evidence="13">
    <location>
        <begin position="348"/>
        <end position="374"/>
    </location>
</feature>
<feature type="transmembrane region" description="Helical" evidence="13">
    <location>
        <begin position="56"/>
        <end position="77"/>
    </location>
</feature>
<keyword evidence="2" id="KW-0813">Transport</keyword>
<keyword evidence="3" id="KW-1003">Cell membrane</keyword>
<dbReference type="PANTHER" id="PTHR48021:SF46">
    <property type="entry name" value="MAJOR FACILITATOR SUPERFAMILY (MFS) PROFILE DOMAIN-CONTAINING PROTEIN"/>
    <property type="match status" value="1"/>
</dbReference>
<dbReference type="InterPro" id="IPR036259">
    <property type="entry name" value="MFS_trans_sf"/>
</dbReference>
<protein>
    <recommendedName>
        <fullName evidence="11">Facilitated trehalose transporter Tret1</fullName>
    </recommendedName>
</protein>
<comment type="function">
    <text evidence="10">High-capacity facilitative transporter for trehalose. Does not transport maltose, sucrose or lactose. Mediates the bidirectional transfer of trehalose. Responsible for the transport of trehalose synthesized in the fat body and the incorporation of trehalose into other tissues that require a carbon source, thereby regulating trehalose levels in the hemolymph.</text>
</comment>
<evidence type="ECO:0000313" key="15">
    <source>
        <dbReference type="EMBL" id="KAL1374572.1"/>
    </source>
</evidence>
<keyword evidence="6 13" id="KW-1133">Transmembrane helix</keyword>
<keyword evidence="5 13" id="KW-0812">Transmembrane</keyword>
<gene>
    <name evidence="15" type="ORF">pipiens_004874</name>
</gene>
<dbReference type="FunFam" id="1.20.1250.20:FF:000055">
    <property type="entry name" value="Facilitated trehalose transporter Tret1-2 homolog"/>
    <property type="match status" value="1"/>
</dbReference>
<evidence type="ECO:0000256" key="3">
    <source>
        <dbReference type="ARBA" id="ARBA00022475"/>
    </source>
</evidence>
<evidence type="ECO:0000256" key="13">
    <source>
        <dbReference type="SAM" id="Phobius"/>
    </source>
</evidence>
<evidence type="ECO:0000256" key="12">
    <source>
        <dbReference type="SAM" id="MobiDB-lite"/>
    </source>
</evidence>
<evidence type="ECO:0000256" key="8">
    <source>
        <dbReference type="ARBA" id="ARBA00023180"/>
    </source>
</evidence>
<evidence type="ECO:0000259" key="14">
    <source>
        <dbReference type="PROSITE" id="PS50850"/>
    </source>
</evidence>
<dbReference type="Proteomes" id="UP001562425">
    <property type="component" value="Unassembled WGS sequence"/>
</dbReference>
<feature type="transmembrane region" description="Helical" evidence="13">
    <location>
        <begin position="415"/>
        <end position="436"/>
    </location>
</feature>
<feature type="transmembrane region" description="Helical" evidence="13">
    <location>
        <begin position="108"/>
        <end position="131"/>
    </location>
</feature>
<dbReference type="InterPro" id="IPR005829">
    <property type="entry name" value="Sugar_transporter_CS"/>
</dbReference>
<feature type="transmembrane region" description="Helical" evidence="13">
    <location>
        <begin position="386"/>
        <end position="409"/>
    </location>
</feature>
<dbReference type="GO" id="GO:0015574">
    <property type="term" value="F:trehalose transmembrane transporter activity"/>
    <property type="evidence" value="ECO:0007669"/>
    <property type="project" value="UniProtKB-ARBA"/>
</dbReference>
<feature type="domain" description="Major facilitator superfamily (MFS) profile" evidence="14">
    <location>
        <begin position="16"/>
        <end position="440"/>
    </location>
</feature>
<feature type="transmembrane region" description="Helical" evidence="13">
    <location>
        <begin position="288"/>
        <end position="307"/>
    </location>
</feature>
<dbReference type="Gene3D" id="1.20.1250.20">
    <property type="entry name" value="MFS general substrate transporter like domains"/>
    <property type="match status" value="1"/>
</dbReference>
<dbReference type="PRINTS" id="PR00171">
    <property type="entry name" value="SUGRTRNSPORT"/>
</dbReference>
<keyword evidence="7 13" id="KW-0472">Membrane</keyword>
<accession>A0ABD1CDW1</accession>
<keyword evidence="8" id="KW-0325">Glycoprotein</keyword>
<dbReference type="InterPro" id="IPR003663">
    <property type="entry name" value="Sugar/inositol_transpt"/>
</dbReference>
<feature type="transmembrane region" description="Helical" evidence="13">
    <location>
        <begin position="252"/>
        <end position="276"/>
    </location>
</feature>
<sequence length="654" mass="72395">MSIVKLLQTHRNEFVASLAATLCLFMVVTTNAWTSPALPKLLADDSPVPITEDEGSWIVAILAIGGLCGPIVAGVTVDRIGRKFTLLATFVPVVIGWTLVGLGDAVGYLYASRFLFGLSYGTAYSVSPIYLGEIASDQIRGTAGTFITVMAKLGFMAVYCIGPYVEYYTYAWISMAAPAIFVLCFFWMPESPHYLIEKNKDAEAAKTLRWLRRRSSVSEEINAIRTSIQQASANRGSFRELFDPQYRNNIRIVLVLVFAMQFTALLPILSYAQTIFEKISIELKPEEMSIVLGAVQFLAVLFPAVLVDRVGRRPLLLISTAGASLGLLAAAAYFAVETADNIDTTSLGWLAFVALLLFIVFYGLGLATVSFAVLSEIFPVNIRAFANALFTILSALVLFVMVKVFQLTLDNVGPYLPFGMFGVFGLIGGALIYAYIPETKGRSLDEVQRIICTRTISEQNVFPDFAYRKYPCAQTRRRKHLRIEDKQPGKSGEEDQNQLPERRKARNRREKTYAMAPTIPADAYPARDIRSGSTSEPKPHSQRFGSFVQCIGAVQVQIRIGRNQGNRRGTSRFLVCPSDHLNIPQSPGKPKSDFAVLLLQGDSTNDWRTKKFWMFRGGSICKPPLINFYTQGMPEKLLVDLDGIDYNKGNLSAA</sequence>
<feature type="region of interest" description="Disordered" evidence="12">
    <location>
        <begin position="524"/>
        <end position="543"/>
    </location>
</feature>
<evidence type="ECO:0000256" key="4">
    <source>
        <dbReference type="ARBA" id="ARBA00022597"/>
    </source>
</evidence>
<evidence type="ECO:0000256" key="2">
    <source>
        <dbReference type="ARBA" id="ARBA00022448"/>
    </source>
</evidence>
<evidence type="ECO:0000256" key="1">
    <source>
        <dbReference type="ARBA" id="ARBA00004651"/>
    </source>
</evidence>
<feature type="compositionally biased region" description="Basic and acidic residues" evidence="12">
    <location>
        <begin position="482"/>
        <end position="493"/>
    </location>
</feature>
<evidence type="ECO:0000256" key="6">
    <source>
        <dbReference type="ARBA" id="ARBA00022989"/>
    </source>
</evidence>
<feature type="region of interest" description="Disordered" evidence="12">
    <location>
        <begin position="478"/>
        <end position="513"/>
    </location>
</feature>
<feature type="transmembrane region" description="Helical" evidence="13">
    <location>
        <begin position="143"/>
        <end position="164"/>
    </location>
</feature>
<dbReference type="PROSITE" id="PS00216">
    <property type="entry name" value="SUGAR_TRANSPORT_1"/>
    <property type="match status" value="1"/>
</dbReference>
<keyword evidence="4" id="KW-0762">Sugar transport</keyword>
<evidence type="ECO:0000256" key="11">
    <source>
        <dbReference type="ARBA" id="ARBA00069106"/>
    </source>
</evidence>
<reference evidence="15 16" key="1">
    <citation type="submission" date="2024-05" db="EMBL/GenBank/DDBJ databases">
        <title>Culex pipiens pipiens assembly and annotation.</title>
        <authorList>
            <person name="Alout H."/>
            <person name="Durand T."/>
        </authorList>
    </citation>
    <scope>NUCLEOTIDE SEQUENCE [LARGE SCALE GENOMIC DNA]</scope>
    <source>
        <strain evidence="15">HA-2024</strain>
        <tissue evidence="15">Whole body</tissue>
    </source>
</reference>
<dbReference type="PROSITE" id="PS00217">
    <property type="entry name" value="SUGAR_TRANSPORT_2"/>
    <property type="match status" value="1"/>
</dbReference>
<evidence type="ECO:0000313" key="16">
    <source>
        <dbReference type="Proteomes" id="UP001562425"/>
    </source>
</evidence>
<dbReference type="InterPro" id="IPR020846">
    <property type="entry name" value="MFS_dom"/>
</dbReference>
<feature type="transmembrane region" description="Helical" evidence="13">
    <location>
        <begin position="170"/>
        <end position="188"/>
    </location>
</feature>
<feature type="transmembrane region" description="Helical" evidence="13">
    <location>
        <begin position="84"/>
        <end position="102"/>
    </location>
</feature>
<evidence type="ECO:0000256" key="10">
    <source>
        <dbReference type="ARBA" id="ARBA00060205"/>
    </source>
</evidence>
<feature type="transmembrane region" description="Helical" evidence="13">
    <location>
        <begin position="314"/>
        <end position="336"/>
    </location>
</feature>
<comment type="subcellular location">
    <subcellularLocation>
        <location evidence="1">Cell membrane</location>
        <topology evidence="1">Multi-pass membrane protein</topology>
    </subcellularLocation>
</comment>
<dbReference type="InterPro" id="IPR005828">
    <property type="entry name" value="MFS_sugar_transport-like"/>
</dbReference>
<organism evidence="15 16">
    <name type="scientific">Culex pipiens pipiens</name>
    <name type="common">Northern house mosquito</name>
    <dbReference type="NCBI Taxonomy" id="38569"/>
    <lineage>
        <taxon>Eukaryota</taxon>
        <taxon>Metazoa</taxon>
        <taxon>Ecdysozoa</taxon>
        <taxon>Arthropoda</taxon>
        <taxon>Hexapoda</taxon>
        <taxon>Insecta</taxon>
        <taxon>Pterygota</taxon>
        <taxon>Neoptera</taxon>
        <taxon>Endopterygota</taxon>
        <taxon>Diptera</taxon>
        <taxon>Nematocera</taxon>
        <taxon>Culicoidea</taxon>
        <taxon>Culicidae</taxon>
        <taxon>Culicinae</taxon>
        <taxon>Culicini</taxon>
        <taxon>Culex</taxon>
        <taxon>Culex</taxon>
    </lineage>
</organism>